<dbReference type="AlphaFoldDB" id="A0A8S1H387"/>
<dbReference type="EMBL" id="CAJGYM010000012">
    <property type="protein sequence ID" value="CAD6189907.1"/>
    <property type="molecule type" value="Genomic_DNA"/>
</dbReference>
<evidence type="ECO:0000313" key="2">
    <source>
        <dbReference type="EMBL" id="CAD6189907.1"/>
    </source>
</evidence>
<comment type="caution">
    <text evidence="2">The sequence shown here is derived from an EMBL/GenBank/DDBJ whole genome shotgun (WGS) entry which is preliminary data.</text>
</comment>
<gene>
    <name evidence="2" type="ORF">CAUJ_LOCUS5826</name>
</gene>
<evidence type="ECO:0000313" key="3">
    <source>
        <dbReference type="Proteomes" id="UP000835052"/>
    </source>
</evidence>
<sequence>MRRRSPSSHLYPFTVKVGTCAHGGDSTPSGAAVAAVKCLPRNFKVECVENGWCSRKSAAGARLVEIYLPEKPEHGAAGEMRQTDVLAGTRAHAKVET</sequence>
<feature type="region of interest" description="Disordered" evidence="1">
    <location>
        <begin position="78"/>
        <end position="97"/>
    </location>
</feature>
<proteinExistence type="predicted"/>
<organism evidence="2 3">
    <name type="scientific">Caenorhabditis auriculariae</name>
    <dbReference type="NCBI Taxonomy" id="2777116"/>
    <lineage>
        <taxon>Eukaryota</taxon>
        <taxon>Metazoa</taxon>
        <taxon>Ecdysozoa</taxon>
        <taxon>Nematoda</taxon>
        <taxon>Chromadorea</taxon>
        <taxon>Rhabditida</taxon>
        <taxon>Rhabditina</taxon>
        <taxon>Rhabditomorpha</taxon>
        <taxon>Rhabditoidea</taxon>
        <taxon>Rhabditidae</taxon>
        <taxon>Peloderinae</taxon>
        <taxon>Caenorhabditis</taxon>
    </lineage>
</organism>
<evidence type="ECO:0000256" key="1">
    <source>
        <dbReference type="SAM" id="MobiDB-lite"/>
    </source>
</evidence>
<reference evidence="2" key="1">
    <citation type="submission" date="2020-10" db="EMBL/GenBank/DDBJ databases">
        <authorList>
            <person name="Kikuchi T."/>
        </authorList>
    </citation>
    <scope>NUCLEOTIDE SEQUENCE</scope>
    <source>
        <strain evidence="2">NKZ352</strain>
    </source>
</reference>
<accession>A0A8S1H387</accession>
<keyword evidence="3" id="KW-1185">Reference proteome</keyword>
<dbReference type="Proteomes" id="UP000835052">
    <property type="component" value="Unassembled WGS sequence"/>
</dbReference>
<name>A0A8S1H387_9PELO</name>
<protein>
    <submittedName>
        <fullName evidence="2">Uncharacterized protein</fullName>
    </submittedName>
</protein>